<dbReference type="KEGG" id="niy:FQ775_20380"/>
<reference evidence="1" key="1">
    <citation type="submission" date="2020-04" db="EMBL/GenBank/DDBJ databases">
        <title>Nitratireductor sp. nov. isolated from mangrove soil.</title>
        <authorList>
            <person name="Ye Y."/>
        </authorList>
    </citation>
    <scope>NUCLEOTIDE SEQUENCE</scope>
    <source>
        <strain evidence="1">SY7</strain>
    </source>
</reference>
<sequence>MVSELTAHRRAFWAFFADELPDLAVRTVPRRTRGNETTQSACRSRLAERAPAIITVIAV</sequence>
<organism evidence="1 2">
    <name type="scientific">Nitratireductor mangrovi</name>
    <dbReference type="NCBI Taxonomy" id="2599600"/>
    <lineage>
        <taxon>Bacteria</taxon>
        <taxon>Pseudomonadati</taxon>
        <taxon>Pseudomonadota</taxon>
        <taxon>Alphaproteobacteria</taxon>
        <taxon>Hyphomicrobiales</taxon>
        <taxon>Phyllobacteriaceae</taxon>
        <taxon>Nitratireductor</taxon>
    </lineage>
</organism>
<dbReference type="RefSeq" id="WP_146301176.1">
    <property type="nucleotide sequence ID" value="NZ_CP042301.2"/>
</dbReference>
<gene>
    <name evidence="1" type="ORF">FQ775_20380</name>
</gene>
<protein>
    <submittedName>
        <fullName evidence="1">Uncharacterized protein</fullName>
    </submittedName>
</protein>
<dbReference type="AlphaFoldDB" id="A0A5B8L3X5"/>
<evidence type="ECO:0000313" key="2">
    <source>
        <dbReference type="Proteomes" id="UP000321389"/>
    </source>
</evidence>
<accession>A0A5B8L3X5</accession>
<keyword evidence="2" id="KW-1185">Reference proteome</keyword>
<proteinExistence type="predicted"/>
<name>A0A5B8L3X5_9HYPH</name>
<evidence type="ECO:0000313" key="1">
    <source>
        <dbReference type="EMBL" id="QDZ02539.1"/>
    </source>
</evidence>
<dbReference type="OrthoDB" id="96795at69277"/>
<dbReference type="EMBL" id="CP042301">
    <property type="protein sequence ID" value="QDZ02539.1"/>
    <property type="molecule type" value="Genomic_DNA"/>
</dbReference>
<dbReference type="Proteomes" id="UP000321389">
    <property type="component" value="Chromosome"/>
</dbReference>